<dbReference type="InterPro" id="IPR043129">
    <property type="entry name" value="ATPase_NBD"/>
</dbReference>
<evidence type="ECO:0000313" key="12">
    <source>
        <dbReference type="EMBL" id="SUZ60041.1"/>
    </source>
</evidence>
<dbReference type="GO" id="GO:0015628">
    <property type="term" value="P:protein secretion by the type II secretion system"/>
    <property type="evidence" value="ECO:0007669"/>
    <property type="project" value="InterPro"/>
</dbReference>
<dbReference type="GO" id="GO:0009276">
    <property type="term" value="C:Gram-negative-bacterium-type cell wall"/>
    <property type="evidence" value="ECO:0007669"/>
    <property type="project" value="InterPro"/>
</dbReference>
<dbReference type="NCBIfam" id="TIGR01709">
    <property type="entry name" value="typeII_sec_gspL"/>
    <property type="match status" value="1"/>
</dbReference>
<dbReference type="EMBL" id="UINC01000715">
    <property type="protein sequence ID" value="SUZ60041.1"/>
    <property type="molecule type" value="Genomic_DNA"/>
</dbReference>
<evidence type="ECO:0000256" key="2">
    <source>
        <dbReference type="ARBA" id="ARBA00022448"/>
    </source>
</evidence>
<keyword evidence="3" id="KW-1003">Cell membrane</keyword>
<dbReference type="Pfam" id="PF05134">
    <property type="entry name" value="T2SSL"/>
    <property type="match status" value="1"/>
</dbReference>
<protein>
    <recommendedName>
        <fullName evidence="13">GspL cytoplasmic actin-ATPase-like domain-containing protein</fullName>
    </recommendedName>
</protein>
<evidence type="ECO:0000256" key="1">
    <source>
        <dbReference type="ARBA" id="ARBA00004377"/>
    </source>
</evidence>
<dbReference type="AlphaFoldDB" id="A0A381NZG3"/>
<evidence type="ECO:0000256" key="9">
    <source>
        <dbReference type="SAM" id="Phobius"/>
    </source>
</evidence>
<dbReference type="Pfam" id="PF12693">
    <property type="entry name" value="GspL_C"/>
    <property type="match status" value="1"/>
</dbReference>
<feature type="domain" description="GspL cytoplasmic actin-ATPase-like" evidence="10">
    <location>
        <begin position="5"/>
        <end position="173"/>
    </location>
</feature>
<evidence type="ECO:0000256" key="3">
    <source>
        <dbReference type="ARBA" id="ARBA00022475"/>
    </source>
</evidence>
<dbReference type="Gene3D" id="3.30.420.380">
    <property type="match status" value="1"/>
</dbReference>
<keyword evidence="6" id="KW-0653">Protein transport</keyword>
<dbReference type="InterPro" id="IPR024230">
    <property type="entry name" value="GspL_cyto_dom"/>
</dbReference>
<sequence>MIDSLIIKINKDIDQDIEWIVINSSTLNIKEQSKGSISNIPQEYKKCKTTIIVPGTDVSITSVDLPIKSRKKLRTAIPYALEDQLANDLELLHFSSGKRLSNGHLPIAVVNRSLIQNWIDQLHKNKIYPIAMFAENQCLTKKTETISLLIENSKIHINDGNSIELIFDNLDLEIAVSSIINHLDNENKKEKINYKTENIQIFSSKKMCKQYSDSIANIKNKYKNVNVKTLDNHILQFQVKNLLSSPGINLLQGKFKVTKEYGHLLKLWRNSILLSVLLAIVVMIFFTLENKQLSNQVDQLKTIFLREYQVIAPNAKDIKDPRSIIRSLQLGNFSNKESGIFLNLLTKLSNSLEQTNNIQIQGISYRNEILDIRLLTPNIMMLDVVIQNINKSDDYEASIQSTDQVNEMVNSRIQIKRIM</sequence>
<dbReference type="PIRSF" id="PIRSF015761">
    <property type="entry name" value="Protein_L"/>
    <property type="match status" value="1"/>
</dbReference>
<proteinExistence type="predicted"/>
<evidence type="ECO:0000256" key="6">
    <source>
        <dbReference type="ARBA" id="ARBA00022927"/>
    </source>
</evidence>
<evidence type="ECO:0000256" key="4">
    <source>
        <dbReference type="ARBA" id="ARBA00022519"/>
    </source>
</evidence>
<gene>
    <name evidence="12" type="ORF">METZ01_LOCUS12895</name>
</gene>
<dbReference type="SUPFAM" id="SSF53067">
    <property type="entry name" value="Actin-like ATPase domain"/>
    <property type="match status" value="1"/>
</dbReference>
<organism evidence="12">
    <name type="scientific">marine metagenome</name>
    <dbReference type="NCBI Taxonomy" id="408172"/>
    <lineage>
        <taxon>unclassified sequences</taxon>
        <taxon>metagenomes</taxon>
        <taxon>ecological metagenomes</taxon>
    </lineage>
</organism>
<dbReference type="GO" id="GO:0005886">
    <property type="term" value="C:plasma membrane"/>
    <property type="evidence" value="ECO:0007669"/>
    <property type="project" value="UniProtKB-SubCell"/>
</dbReference>
<evidence type="ECO:0000259" key="10">
    <source>
        <dbReference type="Pfam" id="PF05134"/>
    </source>
</evidence>
<evidence type="ECO:0000256" key="7">
    <source>
        <dbReference type="ARBA" id="ARBA00022989"/>
    </source>
</evidence>
<keyword evidence="7 9" id="KW-1133">Transmembrane helix</keyword>
<accession>A0A381NZG3</accession>
<evidence type="ECO:0008006" key="13">
    <source>
        <dbReference type="Google" id="ProtNLM"/>
    </source>
</evidence>
<feature type="transmembrane region" description="Helical" evidence="9">
    <location>
        <begin position="267"/>
        <end position="288"/>
    </location>
</feature>
<keyword evidence="2" id="KW-0813">Transport</keyword>
<dbReference type="CDD" id="cd24017">
    <property type="entry name" value="ASKHA_T2SSL_N"/>
    <property type="match status" value="1"/>
</dbReference>
<dbReference type="GO" id="GO:0015627">
    <property type="term" value="C:type II protein secretion system complex"/>
    <property type="evidence" value="ECO:0007669"/>
    <property type="project" value="InterPro"/>
</dbReference>
<comment type="subcellular location">
    <subcellularLocation>
        <location evidence="1">Cell inner membrane</location>
        <topology evidence="1">Single-pass membrane protein</topology>
    </subcellularLocation>
</comment>
<evidence type="ECO:0000259" key="11">
    <source>
        <dbReference type="Pfam" id="PF12693"/>
    </source>
</evidence>
<dbReference type="Gene3D" id="3.30.1360.100">
    <property type="entry name" value="General secretion pathway protein M, EpsM"/>
    <property type="match status" value="1"/>
</dbReference>
<keyword evidence="5 9" id="KW-0812">Transmembrane</keyword>
<evidence type="ECO:0000256" key="5">
    <source>
        <dbReference type="ARBA" id="ARBA00022692"/>
    </source>
</evidence>
<feature type="domain" description="GspL periplasmic" evidence="11">
    <location>
        <begin position="267"/>
        <end position="374"/>
    </location>
</feature>
<dbReference type="InterPro" id="IPR007812">
    <property type="entry name" value="T2SS_protein-GspL"/>
</dbReference>
<reference evidence="12" key="1">
    <citation type="submission" date="2018-05" db="EMBL/GenBank/DDBJ databases">
        <authorList>
            <person name="Lanie J.A."/>
            <person name="Ng W.-L."/>
            <person name="Kazmierczak K.M."/>
            <person name="Andrzejewski T.M."/>
            <person name="Davidsen T.M."/>
            <person name="Wayne K.J."/>
            <person name="Tettelin H."/>
            <person name="Glass J.I."/>
            <person name="Rusch D."/>
            <person name="Podicherti R."/>
            <person name="Tsui H.-C.T."/>
            <person name="Winkler M.E."/>
        </authorList>
    </citation>
    <scope>NUCLEOTIDE SEQUENCE</scope>
</reference>
<keyword evidence="8 9" id="KW-0472">Membrane</keyword>
<name>A0A381NZG3_9ZZZZ</name>
<keyword evidence="4" id="KW-0997">Cell inner membrane</keyword>
<dbReference type="InterPro" id="IPR025691">
    <property type="entry name" value="GspL_pp_dom"/>
</dbReference>
<evidence type="ECO:0000256" key="8">
    <source>
        <dbReference type="ARBA" id="ARBA00023136"/>
    </source>
</evidence>